<proteinExistence type="predicted"/>
<keyword evidence="3" id="KW-1185">Reference proteome</keyword>
<feature type="chain" id="PRO_5045652030" evidence="1">
    <location>
        <begin position="21"/>
        <end position="112"/>
    </location>
</feature>
<name>A0ABV7C6G6_9VIBR</name>
<dbReference type="InterPro" id="IPR021242">
    <property type="entry name" value="DUF2799"/>
</dbReference>
<accession>A0ABV7C6G6</accession>
<keyword evidence="1" id="KW-0732">Signal</keyword>
<evidence type="ECO:0000313" key="2">
    <source>
        <dbReference type="EMBL" id="MFC3022754.1"/>
    </source>
</evidence>
<comment type="caution">
    <text evidence="2">The sequence shown here is derived from an EMBL/GenBank/DDBJ whole genome shotgun (WGS) entry which is preliminary data.</text>
</comment>
<sequence>MKIFIAVLVLVLAGCSSSPAKLQGKSNWYQVGYKDAIRGNDERSFTTLSSLNATQESSYEAGYADGLEQYCNPDRAYQIGLNGQGYQGTCDHTKSGQKFRLEWQRGWRDYNQ</sequence>
<protein>
    <submittedName>
        <fullName evidence="2">DUF2799 domain-containing protein</fullName>
    </submittedName>
</protein>
<dbReference type="EMBL" id="JBHRSE010000020">
    <property type="protein sequence ID" value="MFC3022754.1"/>
    <property type="molecule type" value="Genomic_DNA"/>
</dbReference>
<gene>
    <name evidence="2" type="ORF">ACFODT_02770</name>
</gene>
<dbReference type="RefSeq" id="WP_123016745.1">
    <property type="nucleotide sequence ID" value="NZ_AP024911.1"/>
</dbReference>
<dbReference type="PROSITE" id="PS51257">
    <property type="entry name" value="PROKAR_LIPOPROTEIN"/>
    <property type="match status" value="1"/>
</dbReference>
<organism evidence="2 3">
    <name type="scientific">Vibrio zhugei</name>
    <dbReference type="NCBI Taxonomy" id="2479546"/>
    <lineage>
        <taxon>Bacteria</taxon>
        <taxon>Pseudomonadati</taxon>
        <taxon>Pseudomonadota</taxon>
        <taxon>Gammaproteobacteria</taxon>
        <taxon>Vibrionales</taxon>
        <taxon>Vibrionaceae</taxon>
        <taxon>Vibrio</taxon>
    </lineage>
</organism>
<feature type="signal peptide" evidence="1">
    <location>
        <begin position="1"/>
        <end position="20"/>
    </location>
</feature>
<reference evidence="3" key="1">
    <citation type="journal article" date="2019" name="Int. J. Syst. Evol. Microbiol.">
        <title>The Global Catalogue of Microorganisms (GCM) 10K type strain sequencing project: providing services to taxonomists for standard genome sequencing and annotation.</title>
        <authorList>
            <consortium name="The Broad Institute Genomics Platform"/>
            <consortium name="The Broad Institute Genome Sequencing Center for Infectious Disease"/>
            <person name="Wu L."/>
            <person name="Ma J."/>
        </authorList>
    </citation>
    <scope>NUCLEOTIDE SEQUENCE [LARGE SCALE GENOMIC DNA]</scope>
    <source>
        <strain evidence="3">KCTC 62784</strain>
    </source>
</reference>
<dbReference type="Pfam" id="PF10973">
    <property type="entry name" value="DUF2799"/>
    <property type="match status" value="1"/>
</dbReference>
<dbReference type="Proteomes" id="UP001595384">
    <property type="component" value="Unassembled WGS sequence"/>
</dbReference>
<evidence type="ECO:0000256" key="1">
    <source>
        <dbReference type="SAM" id="SignalP"/>
    </source>
</evidence>
<evidence type="ECO:0000313" key="3">
    <source>
        <dbReference type="Proteomes" id="UP001595384"/>
    </source>
</evidence>